<dbReference type="EMBL" id="DS547093">
    <property type="protein sequence ID" value="EDR13588.1"/>
    <property type="molecule type" value="Genomic_DNA"/>
</dbReference>
<dbReference type="KEGG" id="lbc:LACBIDRAFT_322619"/>
<dbReference type="AlphaFoldDB" id="B0CWY4"/>
<evidence type="ECO:0000313" key="2">
    <source>
        <dbReference type="Proteomes" id="UP000001194"/>
    </source>
</evidence>
<keyword evidence="2" id="KW-1185">Reference proteome</keyword>
<gene>
    <name evidence="1" type="ORF">LACBIDRAFT_322619</name>
</gene>
<proteinExistence type="predicted"/>
<dbReference type="RefSeq" id="XP_001876086.1">
    <property type="nucleotide sequence ID" value="XM_001876051.1"/>
</dbReference>
<dbReference type="Proteomes" id="UP000001194">
    <property type="component" value="Unassembled WGS sequence"/>
</dbReference>
<name>B0CWY4_LACBS</name>
<reference evidence="1 2" key="1">
    <citation type="journal article" date="2008" name="Nature">
        <title>The genome of Laccaria bicolor provides insights into mycorrhizal symbiosis.</title>
        <authorList>
            <person name="Martin F."/>
            <person name="Aerts A."/>
            <person name="Ahren D."/>
            <person name="Brun A."/>
            <person name="Danchin E.G.J."/>
            <person name="Duchaussoy F."/>
            <person name="Gibon J."/>
            <person name="Kohler A."/>
            <person name="Lindquist E."/>
            <person name="Pereda V."/>
            <person name="Salamov A."/>
            <person name="Shapiro H.J."/>
            <person name="Wuyts J."/>
            <person name="Blaudez D."/>
            <person name="Buee M."/>
            <person name="Brokstein P."/>
            <person name="Canbaeck B."/>
            <person name="Cohen D."/>
            <person name="Courty P.E."/>
            <person name="Coutinho P.M."/>
            <person name="Delaruelle C."/>
            <person name="Detter J.C."/>
            <person name="Deveau A."/>
            <person name="DiFazio S."/>
            <person name="Duplessis S."/>
            <person name="Fraissinet-Tachet L."/>
            <person name="Lucic E."/>
            <person name="Frey-Klett P."/>
            <person name="Fourrey C."/>
            <person name="Feussner I."/>
            <person name="Gay G."/>
            <person name="Grimwood J."/>
            <person name="Hoegger P.J."/>
            <person name="Jain P."/>
            <person name="Kilaru S."/>
            <person name="Labbe J."/>
            <person name="Lin Y.C."/>
            <person name="Legue V."/>
            <person name="Le Tacon F."/>
            <person name="Marmeisse R."/>
            <person name="Melayah D."/>
            <person name="Montanini B."/>
            <person name="Muratet M."/>
            <person name="Nehls U."/>
            <person name="Niculita-Hirzel H."/>
            <person name="Oudot-Le Secq M.P."/>
            <person name="Peter M."/>
            <person name="Quesneville H."/>
            <person name="Rajashekar B."/>
            <person name="Reich M."/>
            <person name="Rouhier N."/>
            <person name="Schmutz J."/>
            <person name="Yin T."/>
            <person name="Chalot M."/>
            <person name="Henrissat B."/>
            <person name="Kuees U."/>
            <person name="Lucas S."/>
            <person name="Van de Peer Y."/>
            <person name="Podila G.K."/>
            <person name="Polle A."/>
            <person name="Pukkila P.J."/>
            <person name="Richardson P.M."/>
            <person name="Rouze P."/>
            <person name="Sanders I.R."/>
            <person name="Stajich J.E."/>
            <person name="Tunlid A."/>
            <person name="Tuskan G."/>
            <person name="Grigoriev I.V."/>
        </authorList>
    </citation>
    <scope>NUCLEOTIDE SEQUENCE [LARGE SCALE GENOMIC DNA]</scope>
    <source>
        <strain evidence="2">S238N-H82 / ATCC MYA-4686</strain>
    </source>
</reference>
<sequence>MSSGTEIREGQMSGTREVHVRSQNWCRSLNKWGGDATRGKSRGITPEPLSGAPMLGATLAKLASLKVLASVVVRSESHTCLDDSYLPVQPKLASQKHQVRLVRCARRRTGPEGDPSYHQIVDYFDYAPTRGRGSCRFLLDAPDKLYGYLPRLFGQKYILTICLLVHLPAFPEQVVQNFHLNARKAGVALGGGRGDHYKKPDYTGSEFEVICRGTVHDLCEWQDIVTEDVQV</sequence>
<evidence type="ECO:0000313" key="1">
    <source>
        <dbReference type="EMBL" id="EDR13588.1"/>
    </source>
</evidence>
<organism evidence="2">
    <name type="scientific">Laccaria bicolor (strain S238N-H82 / ATCC MYA-4686)</name>
    <name type="common">Bicoloured deceiver</name>
    <name type="synonym">Laccaria laccata var. bicolor</name>
    <dbReference type="NCBI Taxonomy" id="486041"/>
    <lineage>
        <taxon>Eukaryota</taxon>
        <taxon>Fungi</taxon>
        <taxon>Dikarya</taxon>
        <taxon>Basidiomycota</taxon>
        <taxon>Agaricomycotina</taxon>
        <taxon>Agaricomycetes</taxon>
        <taxon>Agaricomycetidae</taxon>
        <taxon>Agaricales</taxon>
        <taxon>Agaricineae</taxon>
        <taxon>Hydnangiaceae</taxon>
        <taxon>Laccaria</taxon>
    </lineage>
</organism>
<dbReference type="InParanoid" id="B0CWY4"/>
<dbReference type="GeneID" id="6071426"/>
<accession>B0CWY4</accession>
<protein>
    <submittedName>
        <fullName evidence="1">Predicted protein</fullName>
    </submittedName>
</protein>
<dbReference type="HOGENOM" id="CLU_1199993_0_0_1"/>